<keyword evidence="4" id="KW-1185">Reference proteome</keyword>
<evidence type="ECO:0000259" key="1">
    <source>
        <dbReference type="Pfam" id="PF00534"/>
    </source>
</evidence>
<evidence type="ECO:0000259" key="2">
    <source>
        <dbReference type="Pfam" id="PF13439"/>
    </source>
</evidence>
<dbReference type="InterPro" id="IPR001296">
    <property type="entry name" value="Glyco_trans_1"/>
</dbReference>
<feature type="domain" description="Glycosyltransferase subfamily 4-like N-terminal" evidence="2">
    <location>
        <begin position="20"/>
        <end position="139"/>
    </location>
</feature>
<dbReference type="AlphaFoldDB" id="A0A562R9N9"/>
<dbReference type="CDD" id="cd03801">
    <property type="entry name" value="GT4_PimA-like"/>
    <property type="match status" value="1"/>
</dbReference>
<feature type="domain" description="Glycosyl transferase family 1" evidence="1">
    <location>
        <begin position="148"/>
        <end position="304"/>
    </location>
</feature>
<dbReference type="GO" id="GO:0016757">
    <property type="term" value="F:glycosyltransferase activity"/>
    <property type="evidence" value="ECO:0007669"/>
    <property type="project" value="InterPro"/>
</dbReference>
<dbReference type="Pfam" id="PF13439">
    <property type="entry name" value="Glyco_transf_4"/>
    <property type="match status" value="1"/>
</dbReference>
<comment type="caution">
    <text evidence="3">The sequence shown here is derived from an EMBL/GenBank/DDBJ whole genome shotgun (WGS) entry which is preliminary data.</text>
</comment>
<sequence>MDHDGFFERNEGRYVVTHTQGPVWQKIRVALSSACQLLAACMRGPSPIVHVHSACGASFFRKSFLLALARAFGSKTVFHLHGAEFRQFATIETGPVGRRWIRHTLQRSSVVIALSESWAEFLCEFAPGSRVVVVPNSVPLPPVTARQPQEGNILFLGRAEQRKGTFDLLRAVQALKKTIPVVRLVIGGDGDLDAVARAAAELGISDNVDIAGWMGPEEKKRRMEEASVFCLPSYDEGLPMAMLEAMAMGLPIVVTPVGGIPEAITHGDNGMLVSPGQPARLATVLAQVLGDEELRSQLGTRARKTIEERFGTTVVLERISRLYRDLATQ</sequence>
<dbReference type="Pfam" id="PF00534">
    <property type="entry name" value="Glycos_transf_1"/>
    <property type="match status" value="1"/>
</dbReference>
<evidence type="ECO:0000313" key="3">
    <source>
        <dbReference type="EMBL" id="TWI65140.1"/>
    </source>
</evidence>
<name>A0A562R9N9_9BURK</name>
<dbReference type="PANTHER" id="PTHR12526">
    <property type="entry name" value="GLYCOSYLTRANSFERASE"/>
    <property type="match status" value="1"/>
</dbReference>
<proteinExistence type="predicted"/>
<dbReference type="SUPFAM" id="SSF53756">
    <property type="entry name" value="UDP-Glycosyltransferase/glycogen phosphorylase"/>
    <property type="match status" value="1"/>
</dbReference>
<dbReference type="EMBL" id="VLLB01000004">
    <property type="protein sequence ID" value="TWI65140.1"/>
    <property type="molecule type" value="Genomic_DNA"/>
</dbReference>
<dbReference type="Gene3D" id="3.40.50.2000">
    <property type="entry name" value="Glycogen Phosphorylase B"/>
    <property type="match status" value="2"/>
</dbReference>
<reference evidence="3 4" key="1">
    <citation type="journal article" date="2015" name="Stand. Genomic Sci.">
        <title>Genomic Encyclopedia of Bacterial and Archaeal Type Strains, Phase III: the genomes of soil and plant-associated and newly described type strains.</title>
        <authorList>
            <person name="Whitman W.B."/>
            <person name="Woyke T."/>
            <person name="Klenk H.P."/>
            <person name="Zhou Y."/>
            <person name="Lilburn T.G."/>
            <person name="Beck B.J."/>
            <person name="De Vos P."/>
            <person name="Vandamme P."/>
            <person name="Eisen J.A."/>
            <person name="Garrity G."/>
            <person name="Hugenholtz P."/>
            <person name="Kyrpides N.C."/>
        </authorList>
    </citation>
    <scope>NUCLEOTIDE SEQUENCE [LARGE SCALE GENOMIC DNA]</scope>
    <source>
        <strain evidence="3 4">CGMCC 1.10822</strain>
    </source>
</reference>
<keyword evidence="3" id="KW-0808">Transferase</keyword>
<gene>
    <name evidence="3" type="ORF">IP91_02546</name>
</gene>
<accession>A0A562R9N9</accession>
<evidence type="ECO:0000313" key="4">
    <source>
        <dbReference type="Proteomes" id="UP000318431"/>
    </source>
</evidence>
<organism evidence="3 4">
    <name type="scientific">Pseudoduganella lurida</name>
    <dbReference type="NCBI Taxonomy" id="1036180"/>
    <lineage>
        <taxon>Bacteria</taxon>
        <taxon>Pseudomonadati</taxon>
        <taxon>Pseudomonadota</taxon>
        <taxon>Betaproteobacteria</taxon>
        <taxon>Burkholderiales</taxon>
        <taxon>Oxalobacteraceae</taxon>
        <taxon>Telluria group</taxon>
        <taxon>Pseudoduganella</taxon>
    </lineage>
</organism>
<dbReference type="Proteomes" id="UP000318431">
    <property type="component" value="Unassembled WGS sequence"/>
</dbReference>
<dbReference type="InterPro" id="IPR028098">
    <property type="entry name" value="Glyco_trans_4-like_N"/>
</dbReference>
<protein>
    <submittedName>
        <fullName evidence="3">Glycosyltransferase involved in cell wall biosynthesis</fullName>
    </submittedName>
</protein>